<gene>
    <name evidence="2" type="ORF">JWV37_09970</name>
</gene>
<evidence type="ECO:0000313" key="2">
    <source>
        <dbReference type="EMBL" id="MBN2965108.1"/>
    </source>
</evidence>
<dbReference type="RefSeq" id="WP_205459655.1">
    <property type="nucleotide sequence ID" value="NZ_JAFHKK010000024.1"/>
</dbReference>
<sequence length="226" mass="24789">MKKLLSAVCVASLSLSSLMAHALWVEKEGDATKVFFGDWDKDSKELTGKRLDNIKAKTVLPQGVGTEASREYDHIFIQTKHAGDVAVVEPIAPRKSRLADTVGRTLYMGRAGRSENKALLPLDLVPVAPHSNEFTLMLEGEPLPRASVTLWGPPKWSIALRSDDAGKVTFKTPWKGEYLAQVRHVDESKGEVDGVAYDQTTYAMSLNFSVEKGIGWGNTTDDCAKQ</sequence>
<reference evidence="3" key="1">
    <citation type="submission" date="2021-02" db="EMBL/GenBank/DDBJ databases">
        <title>Sulfurospirillum tamanensis sp. nov.</title>
        <authorList>
            <person name="Merkel A.Y."/>
        </authorList>
    </citation>
    <scope>NUCLEOTIDE SEQUENCE [LARGE SCALE GENOMIC DNA]</scope>
    <source>
        <strain evidence="3">T05b</strain>
    </source>
</reference>
<keyword evidence="3" id="KW-1185">Reference proteome</keyword>
<dbReference type="EMBL" id="JAFHKK010000024">
    <property type="protein sequence ID" value="MBN2965108.1"/>
    <property type="molecule type" value="Genomic_DNA"/>
</dbReference>
<protein>
    <submittedName>
        <fullName evidence="2">DUF4198 domain-containing protein</fullName>
    </submittedName>
</protein>
<feature type="signal peptide" evidence="1">
    <location>
        <begin position="1"/>
        <end position="22"/>
    </location>
</feature>
<feature type="chain" id="PRO_5045716897" evidence="1">
    <location>
        <begin position="23"/>
        <end position="226"/>
    </location>
</feature>
<proteinExistence type="predicted"/>
<comment type="caution">
    <text evidence="2">The sequence shown here is derived from an EMBL/GenBank/DDBJ whole genome shotgun (WGS) entry which is preliminary data.</text>
</comment>
<dbReference type="Proteomes" id="UP000703590">
    <property type="component" value="Unassembled WGS sequence"/>
</dbReference>
<keyword evidence="1" id="KW-0732">Signal</keyword>
<evidence type="ECO:0000313" key="3">
    <source>
        <dbReference type="Proteomes" id="UP000703590"/>
    </source>
</evidence>
<reference evidence="2 3" key="3">
    <citation type="submission" date="2021-02" db="EMBL/GenBank/DDBJ databases">
        <authorList>
            <person name="Merkel A.Y."/>
        </authorList>
    </citation>
    <scope>NUCLEOTIDE SEQUENCE [LARGE SCALE GENOMIC DNA]</scope>
    <source>
        <strain evidence="2 3">T05b</strain>
    </source>
</reference>
<evidence type="ECO:0000256" key="1">
    <source>
        <dbReference type="SAM" id="SignalP"/>
    </source>
</evidence>
<organism evidence="2 3">
    <name type="scientific">Sulfurospirillum tamanense</name>
    <dbReference type="NCBI Taxonomy" id="2813362"/>
    <lineage>
        <taxon>Bacteria</taxon>
        <taxon>Pseudomonadati</taxon>
        <taxon>Campylobacterota</taxon>
        <taxon>Epsilonproteobacteria</taxon>
        <taxon>Campylobacterales</taxon>
        <taxon>Sulfurospirillaceae</taxon>
        <taxon>Sulfurospirillum</taxon>
    </lineage>
</organism>
<name>A0ABS2WUQ7_9BACT</name>
<accession>A0ABS2WUQ7</accession>
<reference evidence="2 3" key="2">
    <citation type="submission" date="2021-02" db="EMBL/GenBank/DDBJ databases">
        <title>Sulfurospirillum tamanensis sp. nov.</title>
        <authorList>
            <person name="Frolova A."/>
            <person name="Merkel A."/>
            <person name="Slobodkin A."/>
        </authorList>
    </citation>
    <scope>NUCLEOTIDE SEQUENCE [LARGE SCALE GENOMIC DNA]</scope>
    <source>
        <strain evidence="2 3">T05b</strain>
    </source>
</reference>